<name>A0A2T4A831_TRIHA</name>
<sequence length="62" mass="6941">MDDLVYTNNMLAMVNAAIGAMNFRGFISRIWVFWVTMENDPGPFSLVQIDELSARLSAPMAT</sequence>
<evidence type="ECO:0000313" key="2">
    <source>
        <dbReference type="Proteomes" id="UP000241690"/>
    </source>
</evidence>
<accession>A0A2T4A831</accession>
<dbReference type="AlphaFoldDB" id="A0A2T4A831"/>
<reference evidence="1 2" key="1">
    <citation type="submission" date="2016-07" db="EMBL/GenBank/DDBJ databases">
        <title>Multiple horizontal gene transfer events from other fungi enriched the ability of initially mycotrophic Trichoderma (Ascomycota) to feed on dead plant biomass.</title>
        <authorList>
            <consortium name="DOE Joint Genome Institute"/>
            <person name="Aerts A."/>
            <person name="Atanasova L."/>
            <person name="Chenthamara K."/>
            <person name="Zhang J."/>
            <person name="Grujic M."/>
            <person name="Henrissat B."/>
            <person name="Kuo A."/>
            <person name="Salamov A."/>
            <person name="Lipzen A."/>
            <person name="Labutti K."/>
            <person name="Barry K."/>
            <person name="Miao Y."/>
            <person name="Rahimi M.J."/>
            <person name="Shen Q."/>
            <person name="Grigoriev I.V."/>
            <person name="Kubicek C.P."/>
            <person name="Druzhinina I.S."/>
        </authorList>
    </citation>
    <scope>NUCLEOTIDE SEQUENCE [LARGE SCALE GENOMIC DNA]</scope>
    <source>
        <strain evidence="1 2">CBS 226.95</strain>
    </source>
</reference>
<protein>
    <submittedName>
        <fullName evidence="1">Uncharacterized protein</fullName>
    </submittedName>
</protein>
<dbReference type="Proteomes" id="UP000241690">
    <property type="component" value="Unassembled WGS sequence"/>
</dbReference>
<organism evidence="1 2">
    <name type="scientific">Trichoderma harzianum CBS 226.95</name>
    <dbReference type="NCBI Taxonomy" id="983964"/>
    <lineage>
        <taxon>Eukaryota</taxon>
        <taxon>Fungi</taxon>
        <taxon>Dikarya</taxon>
        <taxon>Ascomycota</taxon>
        <taxon>Pezizomycotina</taxon>
        <taxon>Sordariomycetes</taxon>
        <taxon>Hypocreomycetidae</taxon>
        <taxon>Hypocreales</taxon>
        <taxon>Hypocreaceae</taxon>
        <taxon>Trichoderma</taxon>
    </lineage>
</organism>
<dbReference type="RefSeq" id="XP_024772912.1">
    <property type="nucleotide sequence ID" value="XM_024919312.1"/>
</dbReference>
<gene>
    <name evidence="1" type="ORF">M431DRAFT_509550</name>
</gene>
<keyword evidence="2" id="KW-1185">Reference proteome</keyword>
<dbReference type="EMBL" id="KZ679682">
    <property type="protein sequence ID" value="PTB53235.1"/>
    <property type="molecule type" value="Genomic_DNA"/>
</dbReference>
<dbReference type="GeneID" id="36627881"/>
<evidence type="ECO:0000313" key="1">
    <source>
        <dbReference type="EMBL" id="PTB53235.1"/>
    </source>
</evidence>
<proteinExistence type="predicted"/>